<evidence type="ECO:0000259" key="5">
    <source>
        <dbReference type="PROSITE" id="PS50097"/>
    </source>
</evidence>
<dbReference type="CDD" id="cd18186">
    <property type="entry name" value="BTB_POZ_ZBTB_KLHL-like"/>
    <property type="match status" value="1"/>
</dbReference>
<dbReference type="PROSITE" id="PS50097">
    <property type="entry name" value="BTB"/>
    <property type="match status" value="1"/>
</dbReference>
<dbReference type="Pfam" id="PF00651">
    <property type="entry name" value="BTB"/>
    <property type="match status" value="1"/>
</dbReference>
<protein>
    <submittedName>
        <fullName evidence="7">Tigger transposable elementderived protein 4like [Anolis carolinensis]</fullName>
    </submittedName>
</protein>
<dbReference type="InterPro" id="IPR050863">
    <property type="entry name" value="CenT-Element_Derived"/>
</dbReference>
<dbReference type="InterPro" id="IPR007889">
    <property type="entry name" value="HTH_Psq"/>
</dbReference>
<accession>A0A0K2UQ91</accession>
<dbReference type="SUPFAM" id="SSF54695">
    <property type="entry name" value="POZ domain"/>
    <property type="match status" value="1"/>
</dbReference>
<feature type="region of interest" description="Disordered" evidence="4">
    <location>
        <begin position="118"/>
        <end position="141"/>
    </location>
</feature>
<dbReference type="InterPro" id="IPR000210">
    <property type="entry name" value="BTB/POZ_dom"/>
</dbReference>
<dbReference type="Pfam" id="PF04218">
    <property type="entry name" value="CENP-B_N"/>
    <property type="match status" value="1"/>
</dbReference>
<sequence length="331" mass="38093">MQIYVEKTGPDFFLSSLESYLLDERFADGEIVAQGRRFPIHRPLLATISPFLAPDLWSSDLIVLPETSVEALEAFLRLLYSGQTGTIHPETHYELSRLLRSIQATKIVDVPLLELKPRKESRKRPRPSAQITKRPSTTKEVELSCEMDSDPFIPLTEDEFSNTLEEPKKPERKLVTKTYQEKYDIIKFYEAHPEMKKVELAKMFGLPRGTMSEILKHRHKIIDTVENSITRKPLTKRVKAVSYDCVDSALISWYHQETLITDVRITRDILLQKARSLAAEFGLEEANKISRSWIERFKSRYGLTRPPKPSVPHVESHTVEISVIQSDTSLC</sequence>
<dbReference type="InterPro" id="IPR006600">
    <property type="entry name" value="HTH_CenpB_DNA-bd_dom"/>
</dbReference>
<dbReference type="EMBL" id="HACA01022540">
    <property type="protein sequence ID" value="CDW39901.1"/>
    <property type="molecule type" value="Transcribed_RNA"/>
</dbReference>
<dbReference type="AlphaFoldDB" id="A0A0K2UQ91"/>
<dbReference type="GO" id="GO:0003677">
    <property type="term" value="F:DNA binding"/>
    <property type="evidence" value="ECO:0007669"/>
    <property type="project" value="UniProtKB-KW"/>
</dbReference>
<dbReference type="SMART" id="SM00674">
    <property type="entry name" value="CENPB"/>
    <property type="match status" value="1"/>
</dbReference>
<dbReference type="PANTHER" id="PTHR19303">
    <property type="entry name" value="TRANSPOSON"/>
    <property type="match status" value="1"/>
</dbReference>
<comment type="subcellular location">
    <subcellularLocation>
        <location evidence="1">Nucleus</location>
    </subcellularLocation>
</comment>
<reference evidence="7" key="1">
    <citation type="submission" date="2014-05" db="EMBL/GenBank/DDBJ databases">
        <authorList>
            <person name="Chronopoulou M."/>
        </authorList>
    </citation>
    <scope>NUCLEOTIDE SEQUENCE</scope>
    <source>
        <tissue evidence="7">Whole organism</tissue>
    </source>
</reference>
<dbReference type="PROSITE" id="PS51253">
    <property type="entry name" value="HTH_CENPB"/>
    <property type="match status" value="1"/>
</dbReference>
<proteinExistence type="predicted"/>
<name>A0A0K2UQ91_LEPSM</name>
<organism evidence="7">
    <name type="scientific">Lepeophtheirus salmonis</name>
    <name type="common">Salmon louse</name>
    <name type="synonym">Caligus salmonis</name>
    <dbReference type="NCBI Taxonomy" id="72036"/>
    <lineage>
        <taxon>Eukaryota</taxon>
        <taxon>Metazoa</taxon>
        <taxon>Ecdysozoa</taxon>
        <taxon>Arthropoda</taxon>
        <taxon>Crustacea</taxon>
        <taxon>Multicrustacea</taxon>
        <taxon>Hexanauplia</taxon>
        <taxon>Copepoda</taxon>
        <taxon>Siphonostomatoida</taxon>
        <taxon>Caligidae</taxon>
        <taxon>Lepeophtheirus</taxon>
    </lineage>
</organism>
<dbReference type="PANTHER" id="PTHR19303:SF73">
    <property type="entry name" value="PROTEIN PDC2"/>
    <property type="match status" value="1"/>
</dbReference>
<evidence type="ECO:0000256" key="3">
    <source>
        <dbReference type="ARBA" id="ARBA00023242"/>
    </source>
</evidence>
<keyword evidence="3" id="KW-0539">Nucleus</keyword>
<feature type="domain" description="HTH CENPB-type" evidence="6">
    <location>
        <begin position="234"/>
        <end position="307"/>
    </location>
</feature>
<dbReference type="GO" id="GO:0005634">
    <property type="term" value="C:nucleus"/>
    <property type="evidence" value="ECO:0007669"/>
    <property type="project" value="UniProtKB-SubCell"/>
</dbReference>
<dbReference type="InterPro" id="IPR011333">
    <property type="entry name" value="SKP1/BTB/POZ_sf"/>
</dbReference>
<feature type="domain" description="BTB" evidence="5">
    <location>
        <begin position="27"/>
        <end position="88"/>
    </location>
</feature>
<dbReference type="Pfam" id="PF03221">
    <property type="entry name" value="HTH_Tnp_Tc5"/>
    <property type="match status" value="1"/>
</dbReference>
<keyword evidence="2" id="KW-0238">DNA-binding</keyword>
<dbReference type="SUPFAM" id="SSF46689">
    <property type="entry name" value="Homeodomain-like"/>
    <property type="match status" value="2"/>
</dbReference>
<evidence type="ECO:0000256" key="1">
    <source>
        <dbReference type="ARBA" id="ARBA00004123"/>
    </source>
</evidence>
<evidence type="ECO:0000256" key="4">
    <source>
        <dbReference type="SAM" id="MobiDB-lite"/>
    </source>
</evidence>
<dbReference type="OrthoDB" id="9909311at2759"/>
<evidence type="ECO:0000259" key="6">
    <source>
        <dbReference type="PROSITE" id="PS51253"/>
    </source>
</evidence>
<evidence type="ECO:0000313" key="7">
    <source>
        <dbReference type="EMBL" id="CDW39901.1"/>
    </source>
</evidence>
<evidence type="ECO:0000256" key="2">
    <source>
        <dbReference type="ARBA" id="ARBA00023125"/>
    </source>
</evidence>
<dbReference type="Gene3D" id="3.30.710.10">
    <property type="entry name" value="Potassium Channel Kv1.1, Chain A"/>
    <property type="match status" value="1"/>
</dbReference>
<dbReference type="InterPro" id="IPR009057">
    <property type="entry name" value="Homeodomain-like_sf"/>
</dbReference>
<dbReference type="Gene3D" id="1.10.10.60">
    <property type="entry name" value="Homeodomain-like"/>
    <property type="match status" value="2"/>
</dbReference>